<dbReference type="Proteomes" id="UP000449944">
    <property type="component" value="Unassembled WGS sequence"/>
</dbReference>
<feature type="compositionally biased region" description="Basic and acidic residues" evidence="1">
    <location>
        <begin position="239"/>
        <end position="252"/>
    </location>
</feature>
<evidence type="ECO:0000313" key="4">
    <source>
        <dbReference type="Proteomes" id="UP000449944"/>
    </source>
</evidence>
<proteinExistence type="predicted"/>
<dbReference type="PANTHER" id="PTHR23150:SF19">
    <property type="entry name" value="FORMYLGLYCINE-GENERATING ENZYME"/>
    <property type="match status" value="1"/>
</dbReference>
<dbReference type="InterPro" id="IPR051043">
    <property type="entry name" value="Sulfatase_Mod_Factor_Kinase"/>
</dbReference>
<evidence type="ECO:0000256" key="1">
    <source>
        <dbReference type="SAM" id="MobiDB-lite"/>
    </source>
</evidence>
<protein>
    <submittedName>
        <fullName evidence="3">SUMF1/EgtB/PvdO family nonheme iron enzyme</fullName>
    </submittedName>
</protein>
<name>A0AAW9VE79_9GAMM</name>
<dbReference type="InterPro" id="IPR016187">
    <property type="entry name" value="CTDL_fold"/>
</dbReference>
<gene>
    <name evidence="3" type="ORF">GKR67_17745</name>
</gene>
<organism evidence="3 4">
    <name type="scientific">Providencia alcalifaciens</name>
    <dbReference type="NCBI Taxonomy" id="126385"/>
    <lineage>
        <taxon>Bacteria</taxon>
        <taxon>Pseudomonadati</taxon>
        <taxon>Pseudomonadota</taxon>
        <taxon>Gammaproteobacteria</taxon>
        <taxon>Enterobacterales</taxon>
        <taxon>Morganellaceae</taxon>
        <taxon>Providencia</taxon>
    </lineage>
</organism>
<dbReference type="InterPro" id="IPR005532">
    <property type="entry name" value="SUMF_dom"/>
</dbReference>
<reference evidence="3 4" key="1">
    <citation type="submission" date="2019-10" db="EMBL/GenBank/DDBJ databases">
        <title>Comparative genomic analysis of Providencia.</title>
        <authorList>
            <person name="Yuan C."/>
            <person name="Wei Y."/>
            <person name="Yin Z."/>
        </authorList>
    </citation>
    <scope>NUCLEOTIDE SEQUENCE [LARGE SCALE GENOMIC DNA]</scope>
    <source>
        <strain evidence="4">wls1934</strain>
    </source>
</reference>
<dbReference type="AlphaFoldDB" id="A0AAW9VE79"/>
<feature type="domain" description="Sulfatase-modifying factor enzyme-like" evidence="2">
    <location>
        <begin position="40"/>
        <end position="276"/>
    </location>
</feature>
<dbReference type="EMBL" id="WLUB01000056">
    <property type="protein sequence ID" value="MTC36423.1"/>
    <property type="molecule type" value="Genomic_DNA"/>
</dbReference>
<dbReference type="Gene3D" id="3.90.1580.10">
    <property type="entry name" value="paralog of FGE (formylglycine-generating enzyme)"/>
    <property type="match status" value="1"/>
</dbReference>
<evidence type="ECO:0000313" key="3">
    <source>
        <dbReference type="EMBL" id="MTC36423.1"/>
    </source>
</evidence>
<feature type="region of interest" description="Disordered" evidence="1">
    <location>
        <begin position="227"/>
        <end position="279"/>
    </location>
</feature>
<dbReference type="PANTHER" id="PTHR23150">
    <property type="entry name" value="SULFATASE MODIFYING FACTOR 1, 2"/>
    <property type="match status" value="1"/>
</dbReference>
<accession>A0AAW9VE79</accession>
<dbReference type="SUPFAM" id="SSF56436">
    <property type="entry name" value="C-type lectin-like"/>
    <property type="match status" value="1"/>
</dbReference>
<comment type="caution">
    <text evidence="3">The sequence shown here is derived from an EMBL/GenBank/DDBJ whole genome shotgun (WGS) entry which is preliminary data.</text>
</comment>
<dbReference type="InterPro" id="IPR042095">
    <property type="entry name" value="SUMF_sf"/>
</dbReference>
<sequence length="279" mass="32022">MIFFNQTYRTVLLMSFGILIGCDDEQKEQDAAQLRETSMKNMVSIPGGRFQMGDFGPFVEDKLPYSFDPSTRPLHWVSLPDFKMGKYRVTWGEFNRWLDVQGREPLALYSKRKKSEIIHWDELGDAYPAQVSWLDAKAYCQWLGEADGKQTDLPTEAQWEYAARSGGQFLIFGNSDNQMHYEQDPERNFVSWGKPVGSFAPNPIGLYDMMGNGLDWVNDWYSEDYYQHSPEDNPQGPESGEKKVTRGYHDSMDGSSTISRGGEYPNDKYGEGFRCVENP</sequence>
<dbReference type="GO" id="GO:0120147">
    <property type="term" value="F:formylglycine-generating oxidase activity"/>
    <property type="evidence" value="ECO:0007669"/>
    <property type="project" value="TreeGrafter"/>
</dbReference>
<evidence type="ECO:0000259" key="2">
    <source>
        <dbReference type="Pfam" id="PF03781"/>
    </source>
</evidence>
<dbReference type="Pfam" id="PF03781">
    <property type="entry name" value="FGE-sulfatase"/>
    <property type="match status" value="1"/>
</dbReference>